<dbReference type="Proteomes" id="UP000809273">
    <property type="component" value="Unassembled WGS sequence"/>
</dbReference>
<keyword evidence="2" id="KW-0812">Transmembrane</keyword>
<evidence type="ECO:0000313" key="4">
    <source>
        <dbReference type="Proteomes" id="UP000809273"/>
    </source>
</evidence>
<evidence type="ECO:0000256" key="2">
    <source>
        <dbReference type="SAM" id="Phobius"/>
    </source>
</evidence>
<sequence length="231" mass="26578">MKKWIKQIREGRDKGGRDRVGGDDILDDNAKDENIATLYEVVEDYLKSLDHNQLMEVTDEFLDRYERHADEIARIIKVRPKGKVLDRRGEVERETGVSNKGSEISGGASEGERRGRVMGDDNMKYFLREWMDVIREQDNRRFETKLKHLAEKSSAETRRLEDILALKVKRIESDVSTAADHQMGLVAMLQNEIHEQNRRLFTVFNRVWILITGLVVAFLLGGAALLVALLK</sequence>
<feature type="region of interest" description="Disordered" evidence="1">
    <location>
        <begin position="87"/>
        <end position="115"/>
    </location>
</feature>
<proteinExistence type="predicted"/>
<keyword evidence="2" id="KW-1133">Transmembrane helix</keyword>
<dbReference type="AlphaFoldDB" id="A0A9D8KG36"/>
<feature type="transmembrane region" description="Helical" evidence="2">
    <location>
        <begin position="207"/>
        <end position="230"/>
    </location>
</feature>
<comment type="caution">
    <text evidence="3">The sequence shown here is derived from an EMBL/GenBank/DDBJ whole genome shotgun (WGS) entry which is preliminary data.</text>
</comment>
<reference evidence="3" key="2">
    <citation type="submission" date="2021-01" db="EMBL/GenBank/DDBJ databases">
        <authorList>
            <person name="Hahn C.R."/>
            <person name="Youssef N.H."/>
            <person name="Elshahed M."/>
        </authorList>
    </citation>
    <scope>NUCLEOTIDE SEQUENCE</scope>
    <source>
        <strain evidence="3">Zod_Metabat.24</strain>
    </source>
</reference>
<accession>A0A9D8KG36</accession>
<gene>
    <name evidence="3" type="ORF">JW984_08120</name>
</gene>
<evidence type="ECO:0000313" key="3">
    <source>
        <dbReference type="EMBL" id="MBN1573146.1"/>
    </source>
</evidence>
<reference evidence="3" key="1">
    <citation type="journal article" date="2021" name="Environ. Microbiol.">
        <title>Genomic characterization of three novel Desulfobacterota classes expand the metabolic and phylogenetic diversity of the phylum.</title>
        <authorList>
            <person name="Murphy C.L."/>
            <person name="Biggerstaff J."/>
            <person name="Eichhorn A."/>
            <person name="Ewing E."/>
            <person name="Shahan R."/>
            <person name="Soriano D."/>
            <person name="Stewart S."/>
            <person name="VanMol K."/>
            <person name="Walker R."/>
            <person name="Walters P."/>
            <person name="Elshahed M.S."/>
            <person name="Youssef N.H."/>
        </authorList>
    </citation>
    <scope>NUCLEOTIDE SEQUENCE</scope>
    <source>
        <strain evidence="3">Zod_Metabat.24</strain>
    </source>
</reference>
<protein>
    <recommendedName>
        <fullName evidence="5">Transmembrane protein</fullName>
    </recommendedName>
</protein>
<keyword evidence="2" id="KW-0472">Membrane</keyword>
<evidence type="ECO:0008006" key="5">
    <source>
        <dbReference type="Google" id="ProtNLM"/>
    </source>
</evidence>
<organism evidence="3 4">
    <name type="scientific">Candidatus Zymogenus saltonus</name>
    <dbReference type="NCBI Taxonomy" id="2844893"/>
    <lineage>
        <taxon>Bacteria</taxon>
        <taxon>Deltaproteobacteria</taxon>
        <taxon>Candidatus Zymogenia</taxon>
        <taxon>Candidatus Zymogeniales</taxon>
        <taxon>Candidatus Zymogenaceae</taxon>
        <taxon>Candidatus Zymogenus</taxon>
    </lineage>
</organism>
<dbReference type="EMBL" id="JAFGIX010000040">
    <property type="protein sequence ID" value="MBN1573146.1"/>
    <property type="molecule type" value="Genomic_DNA"/>
</dbReference>
<name>A0A9D8KG36_9DELT</name>
<evidence type="ECO:0000256" key="1">
    <source>
        <dbReference type="SAM" id="MobiDB-lite"/>
    </source>
</evidence>